<evidence type="ECO:0000313" key="1">
    <source>
        <dbReference type="EMBL" id="RZS37846.1"/>
    </source>
</evidence>
<comment type="caution">
    <text evidence="1">The sequence shown here is derived from an EMBL/GenBank/DDBJ whole genome shotgun (WGS) entry which is preliminary data.</text>
</comment>
<dbReference type="AlphaFoldDB" id="A0A4Q7KNE1"/>
<dbReference type="RefSeq" id="WP_130345268.1">
    <property type="nucleotide sequence ID" value="NZ_SGWQ01000005.1"/>
</dbReference>
<dbReference type="EMBL" id="SGWQ01000005">
    <property type="protein sequence ID" value="RZS37846.1"/>
    <property type="molecule type" value="Genomic_DNA"/>
</dbReference>
<accession>A0A4Q7KNE1</accession>
<proteinExistence type="predicted"/>
<keyword evidence="2" id="KW-1185">Reference proteome</keyword>
<gene>
    <name evidence="1" type="ORF">EV193_105406</name>
</gene>
<dbReference type="Proteomes" id="UP000294257">
    <property type="component" value="Unassembled WGS sequence"/>
</dbReference>
<protein>
    <recommendedName>
        <fullName evidence="3">DNA-binding protein</fullName>
    </recommendedName>
</protein>
<sequence>MRSKRQLEAAILLEIEHAKQHRKGREDSFVELKRQFPDDKRKAARQIAAICNAARGEDVLWIVGIDESTGQIHTPESTDIQDWWPGVAKYFEDVRPDMTHLVVSVDEGAVVGLLLETDRAPYVVRTDGRGQAQLEVPWRDGSTTRSIRRRELMRLLAPTAEIPEIEFLSAGATAEYYIDSDPVIRLTFHAKVFVDLSNAVTFPRHRQRAIIQSATGEPFVLNIDFAPFPQTRDIPAVHIETPTTVNFYAMTTYSGTPEETIGWAEDLGRSEELRLDMEISISGAERTVPWTARLDSRTGEEEKPAAMDRSWRIATWSIGT</sequence>
<reference evidence="1 2" key="1">
    <citation type="submission" date="2019-02" db="EMBL/GenBank/DDBJ databases">
        <title>Genomic Encyclopedia of Type Strains, Phase IV (KMG-IV): sequencing the most valuable type-strain genomes for metagenomic binning, comparative biology and taxonomic classification.</title>
        <authorList>
            <person name="Goeker M."/>
        </authorList>
    </citation>
    <scope>NUCLEOTIDE SEQUENCE [LARGE SCALE GENOMIC DNA]</scope>
    <source>
        <strain evidence="1 2">DSM 101727</strain>
    </source>
</reference>
<evidence type="ECO:0000313" key="2">
    <source>
        <dbReference type="Proteomes" id="UP000294257"/>
    </source>
</evidence>
<name>A0A4Q7KNE1_9PSEU</name>
<evidence type="ECO:0008006" key="3">
    <source>
        <dbReference type="Google" id="ProtNLM"/>
    </source>
</evidence>
<dbReference type="OrthoDB" id="4536590at2"/>
<organism evidence="1 2">
    <name type="scientific">Herbihabitans rhizosphaerae</name>
    <dbReference type="NCBI Taxonomy" id="1872711"/>
    <lineage>
        <taxon>Bacteria</taxon>
        <taxon>Bacillati</taxon>
        <taxon>Actinomycetota</taxon>
        <taxon>Actinomycetes</taxon>
        <taxon>Pseudonocardiales</taxon>
        <taxon>Pseudonocardiaceae</taxon>
        <taxon>Herbihabitans</taxon>
    </lineage>
</organism>